<proteinExistence type="predicted"/>
<organism evidence="1">
    <name type="scientific">uncultured Caudovirales phage</name>
    <dbReference type="NCBI Taxonomy" id="2100421"/>
    <lineage>
        <taxon>Viruses</taxon>
        <taxon>Duplodnaviria</taxon>
        <taxon>Heunggongvirae</taxon>
        <taxon>Uroviricota</taxon>
        <taxon>Caudoviricetes</taxon>
        <taxon>Peduoviridae</taxon>
        <taxon>Maltschvirus</taxon>
        <taxon>Maltschvirus maltsch</taxon>
    </lineage>
</organism>
<dbReference type="EMBL" id="LR796135">
    <property type="protein sequence ID" value="CAB4120819.1"/>
    <property type="molecule type" value="Genomic_DNA"/>
</dbReference>
<sequence>MILDNFYTLSGAVSAAGVLSGQSVTGTNTSVLSTNSVDLGPLLLGGNQPGDIGAGEPLDIMFSILAAPTVGTSVQFQLIQADDTVLSTNVQVINQTDAFPIASLPINTLVPLHWDRAAPYAPKRYIGARYVLVGAIASTSIFASLGKHPQDVKNLFFKSGYAVL</sequence>
<evidence type="ECO:0000313" key="1">
    <source>
        <dbReference type="EMBL" id="CAB4120819.1"/>
    </source>
</evidence>
<dbReference type="Gene3D" id="2.60.120.1110">
    <property type="match status" value="1"/>
</dbReference>
<name>A0A6J5KKT5_9CAUD</name>
<reference evidence="1" key="1">
    <citation type="submission" date="2020-04" db="EMBL/GenBank/DDBJ databases">
        <authorList>
            <person name="Chiriac C."/>
            <person name="Salcher M."/>
            <person name="Ghai R."/>
            <person name="Kavagutti S V."/>
        </authorList>
    </citation>
    <scope>NUCLEOTIDE SEQUENCE</scope>
</reference>
<protein>
    <submittedName>
        <fullName evidence="1">Uncharacterized protein</fullName>
    </submittedName>
</protein>
<accession>A0A6J5KKT5</accession>
<gene>
    <name evidence="1" type="ORF">UFOVP5_56</name>
</gene>